<keyword evidence="8" id="KW-0698">rRNA processing</keyword>
<dbReference type="GO" id="GO:0004521">
    <property type="term" value="F:RNA endonuclease activity"/>
    <property type="evidence" value="ECO:0007669"/>
    <property type="project" value="UniProtKB-UniRule"/>
</dbReference>
<feature type="binding site" evidence="8">
    <location>
        <position position="120"/>
    </location>
    <ligand>
        <name>Zn(2+)</name>
        <dbReference type="ChEBI" id="CHEBI:29105"/>
        <note>catalytic</note>
    </ligand>
</feature>
<comment type="function">
    <text evidence="8">Single strand-specific metallo-endoribonuclease involved in late-stage 70S ribosome quality control and in maturation of the 3' terminus of the 16S rRNA.</text>
</comment>
<dbReference type="EC" id="3.1.-.-" evidence="8"/>
<dbReference type="HAMAP" id="MF_00009">
    <property type="entry name" value="Endoribonucl_YbeY"/>
    <property type="match status" value="1"/>
</dbReference>
<keyword evidence="10" id="KW-1185">Reference proteome</keyword>
<evidence type="ECO:0000256" key="7">
    <source>
        <dbReference type="ARBA" id="ARBA00022833"/>
    </source>
</evidence>
<evidence type="ECO:0000256" key="6">
    <source>
        <dbReference type="ARBA" id="ARBA00022801"/>
    </source>
</evidence>
<keyword evidence="8" id="KW-0963">Cytoplasm</keyword>
<protein>
    <recommendedName>
        <fullName evidence="8">Endoribonuclease YbeY</fullName>
        <ecNumber evidence="8">3.1.-.-</ecNumber>
    </recommendedName>
</protein>
<dbReference type="InterPro" id="IPR002036">
    <property type="entry name" value="YbeY"/>
</dbReference>
<keyword evidence="2 8" id="KW-0690">Ribosome biogenesis</keyword>
<dbReference type="NCBIfam" id="TIGR00043">
    <property type="entry name" value="rRNA maturation RNase YbeY"/>
    <property type="match status" value="1"/>
</dbReference>
<evidence type="ECO:0000256" key="8">
    <source>
        <dbReference type="HAMAP-Rule" id="MF_00009"/>
    </source>
</evidence>
<dbReference type="Proteomes" id="UP000298636">
    <property type="component" value="Chromosome"/>
</dbReference>
<dbReference type="GO" id="GO:0004222">
    <property type="term" value="F:metalloendopeptidase activity"/>
    <property type="evidence" value="ECO:0007669"/>
    <property type="project" value="InterPro"/>
</dbReference>
<evidence type="ECO:0000256" key="3">
    <source>
        <dbReference type="ARBA" id="ARBA00022722"/>
    </source>
</evidence>
<keyword evidence="6 8" id="KW-0378">Hydrolase</keyword>
<dbReference type="PANTHER" id="PTHR46986">
    <property type="entry name" value="ENDORIBONUCLEASE YBEY, CHLOROPLASTIC"/>
    <property type="match status" value="1"/>
</dbReference>
<evidence type="ECO:0000313" key="10">
    <source>
        <dbReference type="Proteomes" id="UP000298636"/>
    </source>
</evidence>
<dbReference type="PROSITE" id="PS01306">
    <property type="entry name" value="UPF0054"/>
    <property type="match status" value="1"/>
</dbReference>
<dbReference type="OrthoDB" id="9807740at2"/>
<evidence type="ECO:0000256" key="1">
    <source>
        <dbReference type="ARBA" id="ARBA00010875"/>
    </source>
</evidence>
<evidence type="ECO:0000256" key="2">
    <source>
        <dbReference type="ARBA" id="ARBA00022517"/>
    </source>
</evidence>
<keyword evidence="5 8" id="KW-0255">Endonuclease</keyword>
<dbReference type="PANTHER" id="PTHR46986:SF1">
    <property type="entry name" value="ENDORIBONUCLEASE YBEY, CHLOROPLASTIC"/>
    <property type="match status" value="1"/>
</dbReference>
<dbReference type="InterPro" id="IPR023091">
    <property type="entry name" value="MetalPrtase_cat_dom_sf_prd"/>
</dbReference>
<comment type="subcellular location">
    <subcellularLocation>
        <location evidence="8">Cytoplasm</location>
    </subcellularLocation>
</comment>
<evidence type="ECO:0000313" key="9">
    <source>
        <dbReference type="EMBL" id="QCI26431.1"/>
    </source>
</evidence>
<organism evidence="9 10">
    <name type="scientific">Buchnera aphidicola</name>
    <name type="common">Stegophylla sp.</name>
    <dbReference type="NCBI Taxonomy" id="2315800"/>
    <lineage>
        <taxon>Bacteria</taxon>
        <taxon>Pseudomonadati</taxon>
        <taxon>Pseudomonadota</taxon>
        <taxon>Gammaproteobacteria</taxon>
        <taxon>Enterobacterales</taxon>
        <taxon>Erwiniaceae</taxon>
        <taxon>Buchnera</taxon>
    </lineage>
</organism>
<feature type="binding site" evidence="8">
    <location>
        <position position="110"/>
    </location>
    <ligand>
        <name>Zn(2+)</name>
        <dbReference type="ChEBI" id="CHEBI:29105"/>
        <note>catalytic</note>
    </ligand>
</feature>
<comment type="similarity">
    <text evidence="1 8">Belongs to the endoribonuclease YbeY family.</text>
</comment>
<proteinExistence type="inferred from homology"/>
<dbReference type="Gene3D" id="3.40.390.30">
    <property type="entry name" value="Metalloproteases ('zincins'), catalytic domain"/>
    <property type="match status" value="1"/>
</dbReference>
<dbReference type="SUPFAM" id="SSF55486">
    <property type="entry name" value="Metalloproteases ('zincins'), catalytic domain"/>
    <property type="match status" value="1"/>
</dbReference>
<sequence>MKNIKLNIQNNTDNHYQISKKKIKIWIHRIIKKKCEITIRIVNILEIKQLNYTYRKQNKPTNILSFPFESIPHIKSQFIGDLIICLEIIKKESQSQQKTIEEHLAHIIIHGTLHLLGYTHDNIYNTKIMQYIEIKNMIKLGYKNPYLPLKY</sequence>
<dbReference type="EMBL" id="CP032998">
    <property type="protein sequence ID" value="QCI26431.1"/>
    <property type="molecule type" value="Genomic_DNA"/>
</dbReference>
<dbReference type="GO" id="GO:0006364">
    <property type="term" value="P:rRNA processing"/>
    <property type="evidence" value="ECO:0007669"/>
    <property type="project" value="UniProtKB-UniRule"/>
</dbReference>
<dbReference type="Pfam" id="PF02130">
    <property type="entry name" value="YbeY"/>
    <property type="match status" value="1"/>
</dbReference>
<name>A0A4D6YJ20_9GAMM</name>
<dbReference type="RefSeq" id="WP_158351933.1">
    <property type="nucleotide sequence ID" value="NZ_CP032998.1"/>
</dbReference>
<dbReference type="InterPro" id="IPR020549">
    <property type="entry name" value="YbeY_CS"/>
</dbReference>
<reference evidence="9 10" key="1">
    <citation type="submission" date="2018-10" db="EMBL/GenBank/DDBJ databases">
        <title>Comparative functional genomics of the obligate endosymbiont Buchnera aphidicola.</title>
        <authorList>
            <person name="Chong R.A."/>
        </authorList>
    </citation>
    <scope>NUCLEOTIDE SEQUENCE [LARGE SCALE GENOMIC DNA]</scope>
    <source>
        <strain evidence="9 10">Ssp</strain>
    </source>
</reference>
<dbReference type="AlphaFoldDB" id="A0A4D6YJ20"/>
<keyword evidence="7 8" id="KW-0862">Zinc</keyword>
<gene>
    <name evidence="8 9" type="primary">ybeY</name>
    <name evidence="9" type="ORF">D9V79_01335</name>
</gene>
<evidence type="ECO:0000256" key="4">
    <source>
        <dbReference type="ARBA" id="ARBA00022723"/>
    </source>
</evidence>
<keyword evidence="4 8" id="KW-0479">Metal-binding</keyword>
<keyword evidence="3 8" id="KW-0540">Nuclease</keyword>
<dbReference type="GO" id="GO:0005737">
    <property type="term" value="C:cytoplasm"/>
    <property type="evidence" value="ECO:0007669"/>
    <property type="project" value="UniProtKB-SubCell"/>
</dbReference>
<comment type="cofactor">
    <cofactor evidence="8">
        <name>Zn(2+)</name>
        <dbReference type="ChEBI" id="CHEBI:29105"/>
    </cofactor>
    <text evidence="8">Binds 1 zinc ion.</text>
</comment>
<accession>A0A4D6YJ20</accession>
<feature type="binding site" evidence="8">
    <location>
        <position position="114"/>
    </location>
    <ligand>
        <name>Zn(2+)</name>
        <dbReference type="ChEBI" id="CHEBI:29105"/>
        <note>catalytic</note>
    </ligand>
</feature>
<evidence type="ECO:0000256" key="5">
    <source>
        <dbReference type="ARBA" id="ARBA00022759"/>
    </source>
</evidence>
<dbReference type="GO" id="GO:0008270">
    <property type="term" value="F:zinc ion binding"/>
    <property type="evidence" value="ECO:0007669"/>
    <property type="project" value="UniProtKB-UniRule"/>
</dbReference>